<dbReference type="FunFam" id="1.10.340.70:FF:000003">
    <property type="entry name" value="Protein CBG25708"/>
    <property type="match status" value="1"/>
</dbReference>
<reference evidence="4" key="1">
    <citation type="submission" date="2025-08" db="UniProtKB">
        <authorList>
            <consortium name="Ensembl"/>
        </authorList>
    </citation>
    <scope>IDENTIFICATION</scope>
</reference>
<dbReference type="Pfam" id="PF00665">
    <property type="entry name" value="rve"/>
    <property type="match status" value="1"/>
</dbReference>
<evidence type="ECO:0000256" key="2">
    <source>
        <dbReference type="SAM" id="MobiDB-lite"/>
    </source>
</evidence>
<feature type="compositionally biased region" description="Basic and acidic residues" evidence="2">
    <location>
        <begin position="374"/>
        <end position="393"/>
    </location>
</feature>
<feature type="compositionally biased region" description="Basic residues" evidence="2">
    <location>
        <begin position="394"/>
        <end position="406"/>
    </location>
</feature>
<dbReference type="PANTHER" id="PTHR37984:SF9">
    <property type="entry name" value="INTEGRASE CATALYTIC DOMAIN-CONTAINING PROTEIN"/>
    <property type="match status" value="1"/>
</dbReference>
<sequence>MGLQFTLMTDHKPLVPLLSTRGLDDLPPRILRFRLRLLRFAFNIIHVPGKNLITADALSRAPLAGPPSAGDLQFEKEVEVFVDSVVMGLPASDRKLKTVKTAQEEDEVCKKVINHCFAGWPEKCQLDQDIKPYWQHRTDFHVANDLLMKGQRLVIPKALRADILERLHEGHQGISKCRARARESAWWPGISTDIGRMVDRCEICKTHRPQSREPLLPTQVPDRPWQRVGMDLFEWSKKHYLLIIDFFSRYIEVAELKSTVAEVTIRAIKEIFARHGTAETVVSDNGPQFSSELFKKFAEEFQFTHITSSPLYPQANGEAERAVRTIKDLWRKETDQSKALLAYRATPLEHGFSPAQLLMGRNLRTSLPQPTSKMDPEWPDLHTFRRKDEEGRRLQAKHYNRRHRSRPLPQLTSGQK</sequence>
<dbReference type="FunFam" id="3.30.420.10:FF:000063">
    <property type="entry name" value="Retrovirus-related Pol polyprotein from transposon 297-like Protein"/>
    <property type="match status" value="1"/>
</dbReference>
<dbReference type="OMA" id="VNITESC"/>
<dbReference type="InterPro" id="IPR012337">
    <property type="entry name" value="RNaseH-like_sf"/>
</dbReference>
<dbReference type="GO" id="GO:0015074">
    <property type="term" value="P:DNA integration"/>
    <property type="evidence" value="ECO:0007669"/>
    <property type="project" value="InterPro"/>
</dbReference>
<dbReference type="GO" id="GO:0003676">
    <property type="term" value="F:nucleic acid binding"/>
    <property type="evidence" value="ECO:0007669"/>
    <property type="project" value="InterPro"/>
</dbReference>
<dbReference type="SUPFAM" id="SSF53098">
    <property type="entry name" value="Ribonuclease H-like"/>
    <property type="match status" value="1"/>
</dbReference>
<dbReference type="InterPro" id="IPR001584">
    <property type="entry name" value="Integrase_cat-core"/>
</dbReference>
<feature type="domain" description="Integrase catalytic" evidence="3">
    <location>
        <begin position="220"/>
        <end position="378"/>
    </location>
</feature>
<dbReference type="GeneTree" id="ENSGT00490000044642"/>
<dbReference type="Proteomes" id="UP000261560">
    <property type="component" value="Unplaced"/>
</dbReference>
<dbReference type="PROSITE" id="PS50994">
    <property type="entry name" value="INTEGRASE"/>
    <property type="match status" value="1"/>
</dbReference>
<evidence type="ECO:0000259" key="3">
    <source>
        <dbReference type="PROSITE" id="PS50994"/>
    </source>
</evidence>
<evidence type="ECO:0000313" key="4">
    <source>
        <dbReference type="Ensembl" id="ENSOMEP00000029524.1"/>
    </source>
</evidence>
<name>A0A3B3DJ66_ORYME</name>
<reference evidence="4" key="2">
    <citation type="submission" date="2025-09" db="UniProtKB">
        <authorList>
            <consortium name="Ensembl"/>
        </authorList>
    </citation>
    <scope>IDENTIFICATION</scope>
</reference>
<dbReference type="Ensembl" id="ENSOMET00000019133.1">
    <property type="protein sequence ID" value="ENSOMEP00000029524.1"/>
    <property type="gene ID" value="ENSOMEG00000013228.1"/>
</dbReference>
<dbReference type="Pfam" id="PF17921">
    <property type="entry name" value="Integrase_H2C2"/>
    <property type="match status" value="1"/>
</dbReference>
<evidence type="ECO:0000256" key="1">
    <source>
        <dbReference type="ARBA" id="ARBA00039658"/>
    </source>
</evidence>
<dbReference type="PaxDb" id="30732-ENSOMEP00000029524"/>
<dbReference type="PANTHER" id="PTHR37984">
    <property type="entry name" value="PROTEIN CBG26694"/>
    <property type="match status" value="1"/>
</dbReference>
<dbReference type="Gene3D" id="3.30.420.10">
    <property type="entry name" value="Ribonuclease H-like superfamily/Ribonuclease H"/>
    <property type="match status" value="1"/>
</dbReference>
<dbReference type="AlphaFoldDB" id="A0A3B3DJ66"/>
<dbReference type="InterPro" id="IPR050951">
    <property type="entry name" value="Retrovirus_Pol_polyprotein"/>
</dbReference>
<proteinExistence type="predicted"/>
<organism evidence="4 5">
    <name type="scientific">Oryzias melastigma</name>
    <name type="common">Marine medaka</name>
    <dbReference type="NCBI Taxonomy" id="30732"/>
    <lineage>
        <taxon>Eukaryota</taxon>
        <taxon>Metazoa</taxon>
        <taxon>Chordata</taxon>
        <taxon>Craniata</taxon>
        <taxon>Vertebrata</taxon>
        <taxon>Euteleostomi</taxon>
        <taxon>Actinopterygii</taxon>
        <taxon>Neopterygii</taxon>
        <taxon>Teleostei</taxon>
        <taxon>Neoteleostei</taxon>
        <taxon>Acanthomorphata</taxon>
        <taxon>Ovalentaria</taxon>
        <taxon>Atherinomorphae</taxon>
        <taxon>Beloniformes</taxon>
        <taxon>Adrianichthyidae</taxon>
        <taxon>Oryziinae</taxon>
        <taxon>Oryzias</taxon>
    </lineage>
</organism>
<protein>
    <recommendedName>
        <fullName evidence="1">Gypsy retrotransposon integrase-like protein 1</fullName>
    </recommendedName>
</protein>
<accession>A0A3B3DJ66</accession>
<dbReference type="Gene3D" id="1.10.340.70">
    <property type="match status" value="1"/>
</dbReference>
<dbReference type="InterPro" id="IPR036397">
    <property type="entry name" value="RNaseH_sf"/>
</dbReference>
<evidence type="ECO:0000313" key="5">
    <source>
        <dbReference type="Proteomes" id="UP000261560"/>
    </source>
</evidence>
<keyword evidence="5" id="KW-1185">Reference proteome</keyword>
<feature type="region of interest" description="Disordered" evidence="2">
    <location>
        <begin position="365"/>
        <end position="416"/>
    </location>
</feature>
<dbReference type="InterPro" id="IPR041588">
    <property type="entry name" value="Integrase_H2C2"/>
</dbReference>
<dbReference type="STRING" id="30732.ENSOMEP00000029524"/>